<evidence type="ECO:0000313" key="7">
    <source>
        <dbReference type="EMBL" id="KAK9825427.1"/>
    </source>
</evidence>
<dbReference type="Proteomes" id="UP001445335">
    <property type="component" value="Unassembled WGS sequence"/>
</dbReference>
<dbReference type="PANTHER" id="PTHR20982:SF3">
    <property type="entry name" value="MITOCHONDRIAL RIBOSOME RECYCLING FACTOR PSEUDO 1"/>
    <property type="match status" value="1"/>
</dbReference>
<gene>
    <name evidence="7" type="ORF">WJX81_005380</name>
</gene>
<evidence type="ECO:0000256" key="4">
    <source>
        <dbReference type="ARBA" id="ARBA00022917"/>
    </source>
</evidence>
<dbReference type="Gene3D" id="1.10.132.20">
    <property type="entry name" value="Ribosome-recycling factor"/>
    <property type="match status" value="1"/>
</dbReference>
<evidence type="ECO:0000256" key="3">
    <source>
        <dbReference type="ARBA" id="ARBA00014063"/>
    </source>
</evidence>
<comment type="caution">
    <text evidence="7">The sequence shown here is derived from an EMBL/GenBank/DDBJ whole genome shotgun (WGS) entry which is preliminary data.</text>
</comment>
<protein>
    <recommendedName>
        <fullName evidence="3">Ribosome-recycling factor, chloroplastic</fullName>
    </recommendedName>
    <alternativeName>
        <fullName evidence="5">Ribosome-releasing factor, chloroplastic</fullName>
    </alternativeName>
</protein>
<dbReference type="InterPro" id="IPR023584">
    <property type="entry name" value="Ribosome_recyc_fac_dom"/>
</dbReference>
<dbReference type="Pfam" id="PF01765">
    <property type="entry name" value="RRF"/>
    <property type="match status" value="1"/>
</dbReference>
<dbReference type="AlphaFoldDB" id="A0AAW1QVA1"/>
<evidence type="ECO:0000256" key="5">
    <source>
        <dbReference type="ARBA" id="ARBA00032397"/>
    </source>
</evidence>
<organism evidence="7 8">
    <name type="scientific">Elliptochloris bilobata</name>
    <dbReference type="NCBI Taxonomy" id="381761"/>
    <lineage>
        <taxon>Eukaryota</taxon>
        <taxon>Viridiplantae</taxon>
        <taxon>Chlorophyta</taxon>
        <taxon>core chlorophytes</taxon>
        <taxon>Trebouxiophyceae</taxon>
        <taxon>Trebouxiophyceae incertae sedis</taxon>
        <taxon>Elliptochloris clade</taxon>
        <taxon>Elliptochloris</taxon>
    </lineage>
</organism>
<keyword evidence="4" id="KW-0648">Protein biosynthesis</keyword>
<dbReference type="GO" id="GO:0043023">
    <property type="term" value="F:ribosomal large subunit binding"/>
    <property type="evidence" value="ECO:0007669"/>
    <property type="project" value="TreeGrafter"/>
</dbReference>
<evidence type="ECO:0000313" key="8">
    <source>
        <dbReference type="Proteomes" id="UP001445335"/>
    </source>
</evidence>
<dbReference type="GO" id="GO:0005739">
    <property type="term" value="C:mitochondrion"/>
    <property type="evidence" value="ECO:0007669"/>
    <property type="project" value="TreeGrafter"/>
</dbReference>
<dbReference type="EMBL" id="JALJOU010000074">
    <property type="protein sequence ID" value="KAK9825427.1"/>
    <property type="molecule type" value="Genomic_DNA"/>
</dbReference>
<proteinExistence type="inferred from homology"/>
<dbReference type="PANTHER" id="PTHR20982">
    <property type="entry name" value="RIBOSOME RECYCLING FACTOR"/>
    <property type="match status" value="1"/>
</dbReference>
<comment type="function">
    <text evidence="1">Responsible for the release of ribosomes from messenger RNA at the termination of chloroplastic protein biosynthesis.</text>
</comment>
<evidence type="ECO:0000256" key="2">
    <source>
        <dbReference type="ARBA" id="ARBA00005912"/>
    </source>
</evidence>
<keyword evidence="8" id="KW-1185">Reference proteome</keyword>
<evidence type="ECO:0000256" key="1">
    <source>
        <dbReference type="ARBA" id="ARBA00002952"/>
    </source>
</evidence>
<dbReference type="InterPro" id="IPR036191">
    <property type="entry name" value="RRF_sf"/>
</dbReference>
<reference evidence="7 8" key="1">
    <citation type="journal article" date="2024" name="Nat. Commun.">
        <title>Phylogenomics reveals the evolutionary origins of lichenization in chlorophyte algae.</title>
        <authorList>
            <person name="Puginier C."/>
            <person name="Libourel C."/>
            <person name="Otte J."/>
            <person name="Skaloud P."/>
            <person name="Haon M."/>
            <person name="Grisel S."/>
            <person name="Petersen M."/>
            <person name="Berrin J.G."/>
            <person name="Delaux P.M."/>
            <person name="Dal Grande F."/>
            <person name="Keller J."/>
        </authorList>
    </citation>
    <scope>NUCLEOTIDE SEQUENCE [LARGE SCALE GENOMIC DNA]</scope>
    <source>
        <strain evidence="7 8">SAG 245.80</strain>
    </source>
</reference>
<dbReference type="GO" id="GO:0006412">
    <property type="term" value="P:translation"/>
    <property type="evidence" value="ECO:0007669"/>
    <property type="project" value="UniProtKB-KW"/>
</dbReference>
<dbReference type="FunFam" id="3.30.1360.40:FF:000001">
    <property type="entry name" value="Ribosome-recycling factor"/>
    <property type="match status" value="1"/>
</dbReference>
<name>A0AAW1QVA1_9CHLO</name>
<feature type="domain" description="Ribosome recycling factor" evidence="6">
    <location>
        <begin position="78"/>
        <end position="232"/>
    </location>
</feature>
<dbReference type="Gene3D" id="3.30.1360.40">
    <property type="match status" value="1"/>
</dbReference>
<comment type="similarity">
    <text evidence="2">Belongs to the RRF family.</text>
</comment>
<accession>A0AAW1QVA1</accession>
<dbReference type="InterPro" id="IPR002661">
    <property type="entry name" value="Ribosome_recyc_fac"/>
</dbReference>
<dbReference type="SUPFAM" id="SSF55194">
    <property type="entry name" value="Ribosome recycling factor, RRF"/>
    <property type="match status" value="1"/>
</dbReference>
<evidence type="ECO:0000259" key="6">
    <source>
        <dbReference type="Pfam" id="PF01765"/>
    </source>
</evidence>
<sequence length="237" mass="25686">MLRQRLAGCSTLLDALTRWGGIEGGGVRASCLLQGACFAKGKRKQEAAPPVDNAEPDPLDLKPPERLMDQAVAHLASGLASIRTGRATPGMLDHLRVLAYGEQAPLKSLASVAVREGQTLVVTPFDSETLAAIEAAIRDSPMQLSPRKDGQEVLVHIPRPTREIAAAMAKTVRQECESAKVAVRHARRGALEQAKKLKEKDAKRDFEKQVQKLTDRFVADIDSLGDAKEKELNKLGI</sequence>